<accession>A0AAU7DSN3</accession>
<dbReference type="AlphaFoldDB" id="A0AAU7DSN3"/>
<dbReference type="RefSeq" id="WP_348265300.1">
    <property type="nucleotide sequence ID" value="NZ_CP121196.1"/>
</dbReference>
<dbReference type="InterPro" id="IPR013321">
    <property type="entry name" value="Arc_rbn_hlx_hlx"/>
</dbReference>
<protein>
    <submittedName>
        <fullName evidence="1">Plasmid partition protein ParG</fullName>
    </submittedName>
</protein>
<name>A0AAU7DSN3_9BACT</name>
<dbReference type="EMBL" id="CP121196">
    <property type="protein sequence ID" value="XBH20075.1"/>
    <property type="molecule type" value="Genomic_DNA"/>
</dbReference>
<dbReference type="SUPFAM" id="SSF47598">
    <property type="entry name" value="Ribbon-helix-helix"/>
    <property type="match status" value="1"/>
</dbReference>
<gene>
    <name evidence="1" type="ORF">P8935_01645</name>
    <name evidence="2" type="ORF">P8935_01695</name>
</gene>
<reference evidence="1" key="1">
    <citation type="submission" date="2023-03" db="EMBL/GenBank/DDBJ databases">
        <title>Edaphobacter sp.</title>
        <authorList>
            <person name="Huber K.J."/>
            <person name="Papendorf J."/>
            <person name="Pilke C."/>
            <person name="Bunk B."/>
            <person name="Sproeer C."/>
            <person name="Pester M."/>
        </authorList>
    </citation>
    <scope>NUCLEOTIDE SEQUENCE</scope>
    <source>
        <strain evidence="1">DSM 110680</strain>
    </source>
</reference>
<dbReference type="GO" id="GO:0006355">
    <property type="term" value="P:regulation of DNA-templated transcription"/>
    <property type="evidence" value="ECO:0007669"/>
    <property type="project" value="InterPro"/>
</dbReference>
<evidence type="ECO:0000313" key="2">
    <source>
        <dbReference type="EMBL" id="XBH20077.1"/>
    </source>
</evidence>
<dbReference type="Pfam" id="PF09274">
    <property type="entry name" value="ParG"/>
    <property type="match status" value="1"/>
</dbReference>
<dbReference type="InterPro" id="IPR010985">
    <property type="entry name" value="Ribbon_hlx_hlx"/>
</dbReference>
<organism evidence="1">
    <name type="scientific">Telmatobacter sp. DSM 110680</name>
    <dbReference type="NCBI Taxonomy" id="3036704"/>
    <lineage>
        <taxon>Bacteria</taxon>
        <taxon>Pseudomonadati</taxon>
        <taxon>Acidobacteriota</taxon>
        <taxon>Terriglobia</taxon>
        <taxon>Terriglobales</taxon>
        <taxon>Acidobacteriaceae</taxon>
        <taxon>Telmatobacter</taxon>
    </lineage>
</organism>
<dbReference type="InterPro" id="IPR015354">
    <property type="entry name" value="DNA_partition_ParG"/>
</dbReference>
<proteinExistence type="predicted"/>
<dbReference type="EMBL" id="CP121196">
    <property type="protein sequence ID" value="XBH20077.1"/>
    <property type="molecule type" value="Genomic_DNA"/>
</dbReference>
<evidence type="ECO:0000313" key="1">
    <source>
        <dbReference type="EMBL" id="XBH20075.1"/>
    </source>
</evidence>
<sequence length="49" mass="5634">MKRMNLNVPVELHNSFKSVTAAKGQDMTTVLMEFITNYVAKHSPKGRRR</sequence>
<dbReference type="Gene3D" id="1.10.1220.10">
    <property type="entry name" value="Met repressor-like"/>
    <property type="match status" value="1"/>
</dbReference>